<comment type="caution">
    <text evidence="2">The sequence shown here is derived from an EMBL/GenBank/DDBJ whole genome shotgun (WGS) entry which is preliminary data.</text>
</comment>
<accession>A0A1V2ZXP2</accession>
<dbReference type="EMBL" id="MUZR01000043">
    <property type="protein sequence ID" value="OOC09603.1"/>
    <property type="molecule type" value="Genomic_DNA"/>
</dbReference>
<name>A0A1V2ZXP2_9GAMM</name>
<gene>
    <name evidence="2" type="ORF">B1A74_10050</name>
</gene>
<protein>
    <submittedName>
        <fullName evidence="2">Uncharacterized protein</fullName>
    </submittedName>
</protein>
<sequence>RLDHNSWHNDYAGFEPSPKGPVGKCPKSITRDLAEELLNKEAIPFYESEDSQWPDRFHAVYRGVIYEAVPTQPGYSYHAYPWRGDLRGPTFLTRKTLKALREKADKRGETKELESWLRQFGGALR</sequence>
<dbReference type="RefSeq" id="WP_143592251.1">
    <property type="nucleotide sequence ID" value="NZ_MUZR01000043.1"/>
</dbReference>
<evidence type="ECO:0000256" key="1">
    <source>
        <dbReference type="SAM" id="MobiDB-lite"/>
    </source>
</evidence>
<dbReference type="AlphaFoldDB" id="A0A1V2ZXP2"/>
<reference evidence="2 3" key="1">
    <citation type="submission" date="2017-02" db="EMBL/GenBank/DDBJ databases">
        <title>Genomic diversity within the haloalkaliphilic genus Thioalkalivibrio.</title>
        <authorList>
            <person name="Ahn A.-C."/>
            <person name="Meier-Kolthoff J."/>
            <person name="Overmars L."/>
            <person name="Richter M."/>
            <person name="Woyke T."/>
            <person name="Sorokin D.Y."/>
            <person name="Muyzer G."/>
        </authorList>
    </citation>
    <scope>NUCLEOTIDE SEQUENCE [LARGE SCALE GENOMIC DNA]</scope>
    <source>
        <strain evidence="2 3">HL17</strain>
    </source>
</reference>
<evidence type="ECO:0000313" key="3">
    <source>
        <dbReference type="Proteomes" id="UP000189177"/>
    </source>
</evidence>
<proteinExistence type="predicted"/>
<organism evidence="2 3">
    <name type="scientific">Thioalkalivibrio halophilus</name>
    <dbReference type="NCBI Taxonomy" id="252474"/>
    <lineage>
        <taxon>Bacteria</taxon>
        <taxon>Pseudomonadati</taxon>
        <taxon>Pseudomonadota</taxon>
        <taxon>Gammaproteobacteria</taxon>
        <taxon>Chromatiales</taxon>
        <taxon>Ectothiorhodospiraceae</taxon>
        <taxon>Thioalkalivibrio</taxon>
    </lineage>
</organism>
<feature type="region of interest" description="Disordered" evidence="1">
    <location>
        <begin position="1"/>
        <end position="25"/>
    </location>
</feature>
<dbReference type="Proteomes" id="UP000189177">
    <property type="component" value="Unassembled WGS sequence"/>
</dbReference>
<keyword evidence="3" id="KW-1185">Reference proteome</keyword>
<evidence type="ECO:0000313" key="2">
    <source>
        <dbReference type="EMBL" id="OOC09603.1"/>
    </source>
</evidence>
<feature type="non-terminal residue" evidence="2">
    <location>
        <position position="1"/>
    </location>
</feature>